<keyword evidence="2" id="KW-1185">Reference proteome</keyword>
<dbReference type="InterPro" id="IPR043502">
    <property type="entry name" value="DNA/RNA_pol_sf"/>
</dbReference>
<organism evidence="1 2">
    <name type="scientific">Austropuccinia psidii MF-1</name>
    <dbReference type="NCBI Taxonomy" id="1389203"/>
    <lineage>
        <taxon>Eukaryota</taxon>
        <taxon>Fungi</taxon>
        <taxon>Dikarya</taxon>
        <taxon>Basidiomycota</taxon>
        <taxon>Pucciniomycotina</taxon>
        <taxon>Pucciniomycetes</taxon>
        <taxon>Pucciniales</taxon>
        <taxon>Sphaerophragmiaceae</taxon>
        <taxon>Austropuccinia</taxon>
    </lineage>
</organism>
<protein>
    <recommendedName>
        <fullName evidence="3">Reverse transcriptase domain-containing protein</fullName>
    </recommendedName>
</protein>
<dbReference type="PANTHER" id="PTHR37984">
    <property type="entry name" value="PROTEIN CBG26694"/>
    <property type="match status" value="1"/>
</dbReference>
<dbReference type="InterPro" id="IPR050951">
    <property type="entry name" value="Retrovirus_Pol_polyprotein"/>
</dbReference>
<proteinExistence type="predicted"/>
<reference evidence="1" key="1">
    <citation type="submission" date="2021-03" db="EMBL/GenBank/DDBJ databases">
        <title>Draft genome sequence of rust myrtle Austropuccinia psidii MF-1, a brazilian biotype.</title>
        <authorList>
            <person name="Quecine M.C."/>
            <person name="Pachon D.M.R."/>
            <person name="Bonatelli M.L."/>
            <person name="Correr F.H."/>
            <person name="Franceschini L.M."/>
            <person name="Leite T.F."/>
            <person name="Margarido G.R.A."/>
            <person name="Almeida C.A."/>
            <person name="Ferrarezi J.A."/>
            <person name="Labate C.A."/>
        </authorList>
    </citation>
    <scope>NUCLEOTIDE SEQUENCE</scope>
    <source>
        <strain evidence="1">MF-1</strain>
    </source>
</reference>
<accession>A0A9Q3BLA0</accession>
<dbReference type="AlphaFoldDB" id="A0A9Q3BLA0"/>
<dbReference type="Gene3D" id="3.10.10.10">
    <property type="entry name" value="HIV Type 1 Reverse Transcriptase, subunit A, domain 1"/>
    <property type="match status" value="1"/>
</dbReference>
<evidence type="ECO:0000313" key="1">
    <source>
        <dbReference type="EMBL" id="MBW0467374.1"/>
    </source>
</evidence>
<dbReference type="SUPFAM" id="SSF56672">
    <property type="entry name" value="DNA/RNA polymerases"/>
    <property type="match status" value="1"/>
</dbReference>
<name>A0A9Q3BLA0_9BASI</name>
<gene>
    <name evidence="1" type="ORF">O181_007089</name>
</gene>
<dbReference type="Proteomes" id="UP000765509">
    <property type="component" value="Unassembled WGS sequence"/>
</dbReference>
<dbReference type="PANTHER" id="PTHR37984:SF5">
    <property type="entry name" value="PROTEIN NYNRIN-LIKE"/>
    <property type="match status" value="1"/>
</dbReference>
<sequence length="216" mass="24811">MPKQISILYSHKDTYGEEFVNNKLVEAQIKPSLSPRMQHELIDVLYTYKSAFASDNALLGSIKGNEVDINVDIERKYPPVLRRTAYPASHRDREPLEKHIQEFIQLGVLRKVGHNEEVEVTNPVIISCNNDKTRMVGDFKELNTQKVTDRYPISRIQDTLTQLSKAKHMSSMDALESFHQSILTPKARKLLRITTHCGIYEYLRVPFGIKDAPSPY</sequence>
<evidence type="ECO:0008006" key="3">
    <source>
        <dbReference type="Google" id="ProtNLM"/>
    </source>
</evidence>
<dbReference type="EMBL" id="AVOT02001563">
    <property type="protein sequence ID" value="MBW0467374.1"/>
    <property type="molecule type" value="Genomic_DNA"/>
</dbReference>
<evidence type="ECO:0000313" key="2">
    <source>
        <dbReference type="Proteomes" id="UP000765509"/>
    </source>
</evidence>
<dbReference type="OrthoDB" id="6776860at2759"/>
<comment type="caution">
    <text evidence="1">The sequence shown here is derived from an EMBL/GenBank/DDBJ whole genome shotgun (WGS) entry which is preliminary data.</text>
</comment>